<comment type="pathway">
    <text evidence="1 7 8">Purine metabolism; IMP biosynthesis via de novo pathway; N(1)-(5-phospho-D-ribosyl)glycinamide from 5-phospho-alpha-D-ribose 1-diphosphate: step 1/2.</text>
</comment>
<comment type="catalytic activity">
    <reaction evidence="7 8">
        <text>5-phospho-beta-D-ribosylamine + L-glutamate + diphosphate = 5-phospho-alpha-D-ribose 1-diphosphate + L-glutamine + H2O</text>
        <dbReference type="Rhea" id="RHEA:14905"/>
        <dbReference type="ChEBI" id="CHEBI:15377"/>
        <dbReference type="ChEBI" id="CHEBI:29985"/>
        <dbReference type="ChEBI" id="CHEBI:33019"/>
        <dbReference type="ChEBI" id="CHEBI:58017"/>
        <dbReference type="ChEBI" id="CHEBI:58359"/>
        <dbReference type="ChEBI" id="CHEBI:58681"/>
        <dbReference type="EC" id="2.4.2.14"/>
    </reaction>
</comment>
<dbReference type="GO" id="GO:0000287">
    <property type="term" value="F:magnesium ion binding"/>
    <property type="evidence" value="ECO:0007669"/>
    <property type="project" value="UniProtKB-UniRule"/>
</dbReference>
<feature type="binding site" evidence="7 10">
    <location>
        <position position="374"/>
    </location>
    <ligand>
        <name>Mg(2+)</name>
        <dbReference type="ChEBI" id="CHEBI:18420"/>
    </ligand>
</feature>
<dbReference type="UniPathway" id="UPA00074">
    <property type="reaction ID" value="UER00124"/>
</dbReference>
<reference evidence="14" key="1">
    <citation type="submission" date="2017-09" db="EMBL/GenBank/DDBJ databases">
        <title>Metaegenomics of thermophilic ammonia-oxidizing enrichment culture.</title>
        <authorList>
            <person name="Kato S."/>
            <person name="Suzuki K."/>
        </authorList>
    </citation>
    <scope>NUCLEOTIDE SEQUENCE [LARGE SCALE GENOMIC DNA]</scope>
</reference>
<dbReference type="Pfam" id="PF13522">
    <property type="entry name" value="GATase_6"/>
    <property type="match status" value="1"/>
</dbReference>
<keyword evidence="4 7" id="KW-0808">Transferase</keyword>
<dbReference type="InterPro" id="IPR017932">
    <property type="entry name" value="GATase_2_dom"/>
</dbReference>
<evidence type="ECO:0000256" key="5">
    <source>
        <dbReference type="ARBA" id="ARBA00022755"/>
    </source>
</evidence>
<evidence type="ECO:0000256" key="4">
    <source>
        <dbReference type="ARBA" id="ARBA00022679"/>
    </source>
</evidence>
<keyword evidence="3 7" id="KW-0328">Glycosyltransferase</keyword>
<proteinExistence type="inferred from homology"/>
<feature type="active site" description="Nucleophile" evidence="7 9">
    <location>
        <position position="17"/>
    </location>
</feature>
<dbReference type="PIRSF" id="PIRSF000485">
    <property type="entry name" value="Amd_phspho_trans"/>
    <property type="match status" value="1"/>
</dbReference>
<evidence type="ECO:0000256" key="2">
    <source>
        <dbReference type="ARBA" id="ARBA00010138"/>
    </source>
</evidence>
<dbReference type="Gene3D" id="3.40.50.2020">
    <property type="match status" value="1"/>
</dbReference>
<dbReference type="InterPro" id="IPR029057">
    <property type="entry name" value="PRTase-like"/>
</dbReference>
<feature type="binding site" evidence="7 11">
    <location>
        <position position="466"/>
    </location>
    <ligand>
        <name>[4Fe-4S] cluster</name>
        <dbReference type="ChEBI" id="CHEBI:49883"/>
    </ligand>
</feature>
<dbReference type="EC" id="2.4.2.14" evidence="7"/>
<comment type="cofactor">
    <cofactor evidence="7 11">
        <name>[4Fe-4S] cluster</name>
        <dbReference type="ChEBI" id="CHEBI:49883"/>
    </cofactor>
    <text evidence="7 11">Binds 1 [4Fe-4S] cluster per subunit.</text>
</comment>
<feature type="domain" description="Glutamine amidotransferase type-2" evidence="12">
    <location>
        <begin position="17"/>
        <end position="249"/>
    </location>
</feature>
<evidence type="ECO:0000256" key="9">
    <source>
        <dbReference type="PIRSR" id="PIRSR000485-1"/>
    </source>
</evidence>
<dbReference type="SUPFAM" id="SSF53271">
    <property type="entry name" value="PRTase-like"/>
    <property type="match status" value="1"/>
</dbReference>
<keyword evidence="6 7" id="KW-0315">Glutamine amidotransferase</keyword>
<feature type="binding site" evidence="7 11">
    <location>
        <position position="265"/>
    </location>
    <ligand>
        <name>[4Fe-4S] cluster</name>
        <dbReference type="ChEBI" id="CHEBI:49883"/>
    </ligand>
</feature>
<feature type="binding site" evidence="7 11">
    <location>
        <position position="469"/>
    </location>
    <ligand>
        <name>[4Fe-4S] cluster</name>
        <dbReference type="ChEBI" id="CHEBI:49883"/>
    </ligand>
</feature>
<dbReference type="EMBL" id="BEHY01000044">
    <property type="protein sequence ID" value="GBD09466.1"/>
    <property type="molecule type" value="Genomic_DNA"/>
</dbReference>
<feature type="binding site" evidence="7 11">
    <location>
        <position position="411"/>
    </location>
    <ligand>
        <name>[4Fe-4S] cluster</name>
        <dbReference type="ChEBI" id="CHEBI:49883"/>
    </ligand>
</feature>
<dbReference type="NCBIfam" id="TIGR01134">
    <property type="entry name" value="purF"/>
    <property type="match status" value="1"/>
</dbReference>
<name>A0A2H5Y7Q2_9CHLR</name>
<keyword evidence="7" id="KW-0004">4Fe-4S</keyword>
<dbReference type="Proteomes" id="UP000236642">
    <property type="component" value="Unassembled WGS sequence"/>
</dbReference>
<evidence type="ECO:0000256" key="11">
    <source>
        <dbReference type="PIRSR" id="PIRSR000485-3"/>
    </source>
</evidence>
<keyword evidence="7 10" id="KW-0460">Magnesium</keyword>
<dbReference type="InterPro" id="IPR029055">
    <property type="entry name" value="Ntn_hydrolases_N"/>
</dbReference>
<sequence length="499" mass="54721">MKPHMVWREEDHPQEACGIVGLWSTDRPAAPLVMLALCALQHRGQESAGIATSDGLVAYLHKGMGLVSQVFHEGILRSLRGHLAIGHTRYSTTGAAHPQNVQPFLSETLYGPLGIAHNGNLVNALPLRQRLLERGVGLSSGSDSELILQILASPPEAWGSLAPPPDPEGDPWIPRLRCLLRLSPGAYALVILTREAIYALRDPYGFRPLCLGEWDGGYVVASESCAFAMIGARYVREIAPGEIVRLDQRGVTSFAGGVPASPAFCVFEYVYFMRPDSQREGGTVYSARLALGRQLAREAPAEADLVIGVPDSATAHAIGYSLESGIPFIEGLLKNRYVGRTFIQPDDRTRQWGIRLKYSPLREVLQGRRVVLVDDSIVRGHTTRQLVQLLREGGALEVHLRIASPPIRHPCFMGIDMATYEELIAHRLDEEGIRRFTGADSLAFLSLEGMCRAIRETMPSAEGGYCTACFSGRYPAPIPEEIYSHSSPKLAFERIRSVP</sequence>
<dbReference type="InterPro" id="IPR000836">
    <property type="entry name" value="PRTase_dom"/>
</dbReference>
<feature type="binding site" evidence="7 10">
    <location>
        <position position="312"/>
    </location>
    <ligand>
        <name>Mg(2+)</name>
        <dbReference type="ChEBI" id="CHEBI:18420"/>
    </ligand>
</feature>
<dbReference type="Gene3D" id="3.60.20.10">
    <property type="entry name" value="Glutamine Phosphoribosylpyrophosphate, subunit 1, domain 1"/>
    <property type="match status" value="1"/>
</dbReference>
<keyword evidence="7 11" id="KW-0408">Iron</keyword>
<evidence type="ECO:0000256" key="10">
    <source>
        <dbReference type="PIRSR" id="PIRSR000485-2"/>
    </source>
</evidence>
<protein>
    <recommendedName>
        <fullName evidence="7">Amidophosphoribosyltransferase</fullName>
        <shortName evidence="7">ATase</shortName>
        <ecNumber evidence="7">2.4.2.14</ecNumber>
    </recommendedName>
    <alternativeName>
        <fullName evidence="7">Glutamine phosphoribosylpyrophosphate amidotransferase</fullName>
        <shortName evidence="7">GPATase</shortName>
    </alternativeName>
</protein>
<dbReference type="InterPro" id="IPR035584">
    <property type="entry name" value="PurF_N"/>
</dbReference>
<evidence type="ECO:0000256" key="7">
    <source>
        <dbReference type="HAMAP-Rule" id="MF_01931"/>
    </source>
</evidence>
<comment type="caution">
    <text evidence="13">The sequence shown here is derived from an EMBL/GenBank/DDBJ whole genome shotgun (WGS) entry which is preliminary data.</text>
</comment>
<evidence type="ECO:0000256" key="1">
    <source>
        <dbReference type="ARBA" id="ARBA00005209"/>
    </source>
</evidence>
<gene>
    <name evidence="13" type="primary">purF_2</name>
    <name evidence="7" type="synonym">purF</name>
    <name evidence="13" type="ORF">HRbin22_01720</name>
</gene>
<keyword evidence="7 11" id="KW-0411">Iron-sulfur</keyword>
<dbReference type="CDD" id="cd06223">
    <property type="entry name" value="PRTases_typeI"/>
    <property type="match status" value="1"/>
</dbReference>
<comment type="function">
    <text evidence="7">Catalyzes the formation of phosphoribosylamine from phosphoribosylpyrophosphate (PRPP) and glutamine.</text>
</comment>
<evidence type="ECO:0000256" key="3">
    <source>
        <dbReference type="ARBA" id="ARBA00022676"/>
    </source>
</evidence>
<evidence type="ECO:0000313" key="13">
    <source>
        <dbReference type="EMBL" id="GBD09466.1"/>
    </source>
</evidence>
<dbReference type="AlphaFoldDB" id="A0A2H5Y7Q2"/>
<dbReference type="SUPFAM" id="SSF56235">
    <property type="entry name" value="N-terminal nucleophile aminohydrolases (Ntn hydrolases)"/>
    <property type="match status" value="1"/>
</dbReference>
<dbReference type="HAMAP" id="MF_01931">
    <property type="entry name" value="PurF"/>
    <property type="match status" value="1"/>
</dbReference>
<feature type="binding site" evidence="7 10">
    <location>
        <position position="375"/>
    </location>
    <ligand>
        <name>Mg(2+)</name>
        <dbReference type="ChEBI" id="CHEBI:18420"/>
    </ligand>
</feature>
<dbReference type="GO" id="GO:0009113">
    <property type="term" value="P:purine nucleobase biosynthetic process"/>
    <property type="evidence" value="ECO:0007669"/>
    <property type="project" value="UniProtKB-UniRule"/>
</dbReference>
<dbReference type="GO" id="GO:0004044">
    <property type="term" value="F:amidophosphoribosyltransferase activity"/>
    <property type="evidence" value="ECO:0007669"/>
    <property type="project" value="UniProtKB-UniRule"/>
</dbReference>
<evidence type="ECO:0000313" key="14">
    <source>
        <dbReference type="Proteomes" id="UP000236642"/>
    </source>
</evidence>
<dbReference type="InterPro" id="IPR005854">
    <property type="entry name" value="PurF"/>
</dbReference>
<evidence type="ECO:0000256" key="6">
    <source>
        <dbReference type="ARBA" id="ARBA00022962"/>
    </source>
</evidence>
<dbReference type="PANTHER" id="PTHR11907">
    <property type="entry name" value="AMIDOPHOSPHORIBOSYLTRANSFERASE"/>
    <property type="match status" value="1"/>
</dbReference>
<evidence type="ECO:0000259" key="12">
    <source>
        <dbReference type="PROSITE" id="PS51278"/>
    </source>
</evidence>
<dbReference type="CDD" id="cd00715">
    <property type="entry name" value="GPATase_N"/>
    <property type="match status" value="1"/>
</dbReference>
<evidence type="ECO:0000256" key="8">
    <source>
        <dbReference type="PIRNR" id="PIRNR000485"/>
    </source>
</evidence>
<comment type="cofactor">
    <cofactor evidence="7 10">
        <name>Mg(2+)</name>
        <dbReference type="ChEBI" id="CHEBI:18420"/>
    </cofactor>
    <text evidence="7 10">Binds 1 Mg(2+) ion per subunit.</text>
</comment>
<accession>A0A2H5Y7Q2</accession>
<keyword evidence="7 10" id="KW-0479">Metal-binding</keyword>
<comment type="similarity">
    <text evidence="2 7 8">In the C-terminal section; belongs to the purine/pyrimidine phosphoribosyltransferase family.</text>
</comment>
<organism evidence="13 14">
    <name type="scientific">Candidatus Thermoflexus japonica</name>
    <dbReference type="NCBI Taxonomy" id="2035417"/>
    <lineage>
        <taxon>Bacteria</taxon>
        <taxon>Bacillati</taxon>
        <taxon>Chloroflexota</taxon>
        <taxon>Thermoflexia</taxon>
        <taxon>Thermoflexales</taxon>
        <taxon>Thermoflexaceae</taxon>
        <taxon>Thermoflexus</taxon>
    </lineage>
</organism>
<dbReference type="GO" id="GO:0006189">
    <property type="term" value="P:'de novo' IMP biosynthetic process"/>
    <property type="evidence" value="ECO:0007669"/>
    <property type="project" value="UniProtKB-UniRule"/>
</dbReference>
<keyword evidence="5 7" id="KW-0658">Purine biosynthesis</keyword>
<dbReference type="PROSITE" id="PS51278">
    <property type="entry name" value="GATASE_TYPE_2"/>
    <property type="match status" value="1"/>
</dbReference>
<dbReference type="GO" id="GO:0051539">
    <property type="term" value="F:4 iron, 4 sulfur cluster binding"/>
    <property type="evidence" value="ECO:0007669"/>
    <property type="project" value="UniProtKB-KW"/>
</dbReference>